<dbReference type="GO" id="GO:0008198">
    <property type="term" value="F:ferrous iron binding"/>
    <property type="evidence" value="ECO:0007669"/>
    <property type="project" value="TreeGrafter"/>
</dbReference>
<dbReference type="Proteomes" id="UP000584867">
    <property type="component" value="Unassembled WGS sequence"/>
</dbReference>
<organism evidence="10 11">
    <name type="scientific">Granulicella mallensis</name>
    <dbReference type="NCBI Taxonomy" id="940614"/>
    <lineage>
        <taxon>Bacteria</taxon>
        <taxon>Pseudomonadati</taxon>
        <taxon>Acidobacteriota</taxon>
        <taxon>Terriglobia</taxon>
        <taxon>Terriglobales</taxon>
        <taxon>Acidobacteriaceae</taxon>
        <taxon>Granulicella</taxon>
    </lineage>
</organism>
<evidence type="ECO:0000256" key="5">
    <source>
        <dbReference type="ARBA" id="ARBA00012927"/>
    </source>
</evidence>
<evidence type="ECO:0000256" key="2">
    <source>
        <dbReference type="ARBA" id="ARBA00002713"/>
    </source>
</evidence>
<evidence type="ECO:0000256" key="6">
    <source>
        <dbReference type="ARBA" id="ARBA00023004"/>
    </source>
</evidence>
<sequence>MLLEQTWRWFGPEDRVTLRDAREAGAVGIVTALHELPAGETWPVEAIQKRQNVVRAAGLEWTVVESLEVTERIKMRAPGWGRDVENFAQSIRNLATCGIRTIAYNWMPIFSWMRTHLHEPAPKGGYTTRFDAVAFAAFDLYLLKREGAEAEWGKVASRAAHGYFKRLSPAEADTLCETILHGLPGGHPRLTIEETAEMLKAYAGISGEELRGSLREFLLRVCPVAEECGVKLCIHPDDPPRPLLGLPRIVSTAEDLRWILNQYSGDANALTFCTGALGIRADNNLRAMVREFASRVGFLHLRSTEREQNTGVEMESFFEAAHLEGDADLIGIMIEVIAEKRRRELSGDARSLPFRADHGQELLNDSERGAAPGYPAVGRLRGLAELRGAFTMAERWMTKVEQHAEFPQ</sequence>
<dbReference type="EC" id="4.2.1.8" evidence="5 9"/>
<dbReference type="EMBL" id="JACHIO010000001">
    <property type="protein sequence ID" value="MBB5061775.1"/>
    <property type="molecule type" value="Genomic_DNA"/>
</dbReference>
<evidence type="ECO:0000256" key="3">
    <source>
        <dbReference type="ARBA" id="ARBA00004892"/>
    </source>
</evidence>
<protein>
    <recommendedName>
        <fullName evidence="5 9">Mannonate dehydratase</fullName>
        <ecNumber evidence="5 9">4.2.1.8</ecNumber>
    </recommendedName>
    <alternativeName>
        <fullName evidence="9">D-mannonate hydro-lyase</fullName>
    </alternativeName>
</protein>
<comment type="cofactor">
    <cofactor evidence="9">
        <name>Fe(2+)</name>
        <dbReference type="ChEBI" id="CHEBI:29033"/>
    </cofactor>
    <cofactor evidence="9">
        <name>Mn(2+)</name>
        <dbReference type="ChEBI" id="CHEBI:29035"/>
    </cofactor>
</comment>
<evidence type="ECO:0000256" key="9">
    <source>
        <dbReference type="HAMAP-Rule" id="MF_00106"/>
    </source>
</evidence>
<dbReference type="GO" id="GO:0008927">
    <property type="term" value="F:mannonate dehydratase activity"/>
    <property type="evidence" value="ECO:0007669"/>
    <property type="project" value="UniProtKB-UniRule"/>
</dbReference>
<comment type="caution">
    <text evidence="10">The sequence shown here is derived from an EMBL/GenBank/DDBJ whole genome shotgun (WGS) entry which is preliminary data.</text>
</comment>
<dbReference type="PIRSF" id="PIRSF016049">
    <property type="entry name" value="Man_dehyd"/>
    <property type="match status" value="1"/>
</dbReference>
<dbReference type="PANTHER" id="PTHR30387:SF2">
    <property type="entry name" value="MANNONATE DEHYDRATASE"/>
    <property type="match status" value="1"/>
</dbReference>
<comment type="catalytic activity">
    <reaction evidence="1 9">
        <text>D-mannonate = 2-dehydro-3-deoxy-D-gluconate + H2O</text>
        <dbReference type="Rhea" id="RHEA:20097"/>
        <dbReference type="ChEBI" id="CHEBI:15377"/>
        <dbReference type="ChEBI" id="CHEBI:17767"/>
        <dbReference type="ChEBI" id="CHEBI:57990"/>
        <dbReference type="EC" id="4.2.1.8"/>
    </reaction>
</comment>
<dbReference type="Pfam" id="PF03786">
    <property type="entry name" value="UxuA"/>
    <property type="match status" value="1"/>
</dbReference>
<reference evidence="10 11" key="1">
    <citation type="submission" date="2020-08" db="EMBL/GenBank/DDBJ databases">
        <title>Genomic Encyclopedia of Type Strains, Phase IV (KMG-V): Genome sequencing to study the core and pangenomes of soil and plant-associated prokaryotes.</title>
        <authorList>
            <person name="Whitman W."/>
        </authorList>
    </citation>
    <scope>NUCLEOTIDE SEQUENCE [LARGE SCALE GENOMIC DNA]</scope>
    <source>
        <strain evidence="10 11">X5P3</strain>
    </source>
</reference>
<evidence type="ECO:0000256" key="7">
    <source>
        <dbReference type="ARBA" id="ARBA00023211"/>
    </source>
</evidence>
<dbReference type="NCBIfam" id="TIGR00695">
    <property type="entry name" value="uxuA"/>
    <property type="match status" value="1"/>
</dbReference>
<dbReference type="GO" id="GO:0042840">
    <property type="term" value="P:D-glucuronate catabolic process"/>
    <property type="evidence" value="ECO:0007669"/>
    <property type="project" value="TreeGrafter"/>
</dbReference>
<evidence type="ECO:0000313" key="11">
    <source>
        <dbReference type="Proteomes" id="UP000584867"/>
    </source>
</evidence>
<evidence type="ECO:0000256" key="1">
    <source>
        <dbReference type="ARBA" id="ARBA00001794"/>
    </source>
</evidence>
<dbReference type="GO" id="GO:0030145">
    <property type="term" value="F:manganese ion binding"/>
    <property type="evidence" value="ECO:0007669"/>
    <property type="project" value="TreeGrafter"/>
</dbReference>
<dbReference type="InterPro" id="IPR004628">
    <property type="entry name" value="Man_deHydtase"/>
</dbReference>
<keyword evidence="7 9" id="KW-0464">Manganese</keyword>
<keyword evidence="6 9" id="KW-0408">Iron</keyword>
<dbReference type="InterPro" id="IPR036237">
    <property type="entry name" value="Xyl_isomerase-like_sf"/>
</dbReference>
<dbReference type="SUPFAM" id="SSF51658">
    <property type="entry name" value="Xylose isomerase-like"/>
    <property type="match status" value="1"/>
</dbReference>
<dbReference type="HAMAP" id="MF_00106">
    <property type="entry name" value="UxuA"/>
    <property type="match status" value="1"/>
</dbReference>
<gene>
    <name evidence="9" type="primary">uxuA</name>
    <name evidence="10" type="ORF">HDF15_000100</name>
</gene>
<dbReference type="NCBIfam" id="NF003027">
    <property type="entry name" value="PRK03906.1"/>
    <property type="match status" value="1"/>
</dbReference>
<evidence type="ECO:0000256" key="8">
    <source>
        <dbReference type="ARBA" id="ARBA00023239"/>
    </source>
</evidence>
<comment type="similarity">
    <text evidence="4 9">Belongs to the mannonate dehydratase family.</text>
</comment>
<dbReference type="Gene3D" id="3.20.20.150">
    <property type="entry name" value="Divalent-metal-dependent TIM barrel enzymes"/>
    <property type="match status" value="1"/>
</dbReference>
<dbReference type="PANTHER" id="PTHR30387">
    <property type="entry name" value="MANNONATE DEHYDRATASE"/>
    <property type="match status" value="1"/>
</dbReference>
<proteinExistence type="inferred from homology"/>
<keyword evidence="8 9" id="KW-0456">Lyase</keyword>
<comment type="pathway">
    <text evidence="3 9">Carbohydrate metabolism; pentose and glucuronate interconversion.</text>
</comment>
<name>A0A7W8E8Y1_9BACT</name>
<dbReference type="AlphaFoldDB" id="A0A7W8E8Y1"/>
<comment type="function">
    <text evidence="2 9">Catalyzes the dehydration of D-mannonate.</text>
</comment>
<dbReference type="UniPathway" id="UPA00246"/>
<evidence type="ECO:0000313" key="10">
    <source>
        <dbReference type="EMBL" id="MBB5061775.1"/>
    </source>
</evidence>
<evidence type="ECO:0000256" key="4">
    <source>
        <dbReference type="ARBA" id="ARBA00007389"/>
    </source>
</evidence>
<dbReference type="RefSeq" id="WP_184252323.1">
    <property type="nucleotide sequence ID" value="NZ_JACHIO010000001.1"/>
</dbReference>
<accession>A0A7W8E8Y1</accession>